<protein>
    <submittedName>
        <fullName evidence="1">Putative branched-chain amino acid aminotransferase</fullName>
    </submittedName>
</protein>
<dbReference type="PATRIC" id="fig|1359193.3.peg.557"/>
<dbReference type="EMBL" id="LAOI01000001">
    <property type="protein sequence ID" value="KJV89594.1"/>
    <property type="molecule type" value="Genomic_DNA"/>
</dbReference>
<keyword evidence="1" id="KW-0032">Aminotransferase</keyword>
<comment type="caution">
    <text evidence="1">The sequence shown here is derived from an EMBL/GenBank/DDBJ whole genome shotgun (WGS) entry which is preliminary data.</text>
</comment>
<accession>A0A0F3QDU9</accession>
<name>A0A0F3QDU9_RICBE</name>
<dbReference type="Proteomes" id="UP000033661">
    <property type="component" value="Unassembled WGS sequence"/>
</dbReference>
<reference evidence="1 2" key="1">
    <citation type="submission" date="2015-02" db="EMBL/GenBank/DDBJ databases">
        <title>Genome Sequencing of Rickettsiales.</title>
        <authorList>
            <person name="Daugherty S.C."/>
            <person name="Su Q."/>
            <person name="Abolude K."/>
            <person name="Beier-Sexton M."/>
            <person name="Carlyon J.A."/>
            <person name="Carter R."/>
            <person name="Day N.P."/>
            <person name="Dumler S.J."/>
            <person name="Dyachenko V."/>
            <person name="Godinez A."/>
            <person name="Kurtti T.J."/>
            <person name="Lichay M."/>
            <person name="Mullins K.E."/>
            <person name="Ott S."/>
            <person name="Pappas-Brown V."/>
            <person name="Paris D.H."/>
            <person name="Patel P."/>
            <person name="Richards A.L."/>
            <person name="Sadzewicz L."/>
            <person name="Sears K."/>
            <person name="Seidman D."/>
            <person name="Sengamalay N."/>
            <person name="Stenos J."/>
            <person name="Tallon L.J."/>
            <person name="Vincent G."/>
            <person name="Fraser C.M."/>
            <person name="Munderloh U."/>
            <person name="Dunning-Hotopp J.C."/>
        </authorList>
    </citation>
    <scope>NUCLEOTIDE SEQUENCE [LARGE SCALE GENOMIC DNA]</scope>
    <source>
        <strain evidence="1 2">RML An4</strain>
    </source>
</reference>
<keyword evidence="1" id="KW-0808">Transferase</keyword>
<proteinExistence type="predicted"/>
<keyword evidence="2" id="KW-1185">Reference proteome</keyword>
<organism evidence="1 2">
    <name type="scientific">Rickettsia bellii str. RML An4</name>
    <dbReference type="NCBI Taxonomy" id="1359193"/>
    <lineage>
        <taxon>Bacteria</taxon>
        <taxon>Pseudomonadati</taxon>
        <taxon>Pseudomonadota</taxon>
        <taxon>Alphaproteobacteria</taxon>
        <taxon>Rickettsiales</taxon>
        <taxon>Rickettsiaceae</taxon>
        <taxon>Rickettsieae</taxon>
        <taxon>Rickettsia</taxon>
        <taxon>belli group</taxon>
    </lineage>
</organism>
<evidence type="ECO:0000313" key="1">
    <source>
        <dbReference type="EMBL" id="KJV89594.1"/>
    </source>
</evidence>
<dbReference type="GO" id="GO:0008483">
    <property type="term" value="F:transaminase activity"/>
    <property type="evidence" value="ECO:0007669"/>
    <property type="project" value="UniProtKB-KW"/>
</dbReference>
<gene>
    <name evidence="1" type="ORF">RBEAN4_0573</name>
</gene>
<sequence length="53" mass="6657">MSFLRRRESSKKYKHKKLDLSRFMLDSRLRRNDIEAMQQYRLAMTKQHKNEKQ</sequence>
<dbReference type="AlphaFoldDB" id="A0A0F3QDU9"/>
<evidence type="ECO:0000313" key="2">
    <source>
        <dbReference type="Proteomes" id="UP000033661"/>
    </source>
</evidence>